<keyword evidence="9" id="KW-0732">Signal</keyword>
<comment type="caution">
    <text evidence="10">The sequence shown here is derived from an EMBL/GenBank/DDBJ whole genome shotgun (WGS) entry which is preliminary data.</text>
</comment>
<comment type="subcellular location">
    <subcellularLocation>
        <location evidence="1">Cell outer membrane</location>
    </subcellularLocation>
</comment>
<keyword evidence="8" id="KW-0175">Coiled coil</keyword>
<organism evidence="10 11">
    <name type="scientific">Flavobacterium ichthyis</name>
    <dbReference type="NCBI Taxonomy" id="2698827"/>
    <lineage>
        <taxon>Bacteria</taxon>
        <taxon>Pseudomonadati</taxon>
        <taxon>Bacteroidota</taxon>
        <taxon>Flavobacteriia</taxon>
        <taxon>Flavobacteriales</taxon>
        <taxon>Flavobacteriaceae</taxon>
        <taxon>Flavobacterium</taxon>
    </lineage>
</organism>
<evidence type="ECO:0000256" key="9">
    <source>
        <dbReference type="SAM" id="SignalP"/>
    </source>
</evidence>
<keyword evidence="6" id="KW-0472">Membrane</keyword>
<evidence type="ECO:0000313" key="11">
    <source>
        <dbReference type="Proteomes" id="UP000798602"/>
    </source>
</evidence>
<evidence type="ECO:0000313" key="10">
    <source>
        <dbReference type="EMBL" id="NBL65573.1"/>
    </source>
</evidence>
<dbReference type="RefSeq" id="WP_166537400.1">
    <property type="nucleotide sequence ID" value="NZ_JAABLM010000012.1"/>
</dbReference>
<evidence type="ECO:0000256" key="1">
    <source>
        <dbReference type="ARBA" id="ARBA00004442"/>
    </source>
</evidence>
<feature type="chain" id="PRO_5045184901" evidence="9">
    <location>
        <begin position="26"/>
        <end position="452"/>
    </location>
</feature>
<dbReference type="Gene3D" id="1.20.1600.10">
    <property type="entry name" value="Outer membrane efflux proteins (OEP)"/>
    <property type="match status" value="1"/>
</dbReference>
<evidence type="ECO:0000256" key="8">
    <source>
        <dbReference type="SAM" id="Coils"/>
    </source>
</evidence>
<keyword evidence="11" id="KW-1185">Reference proteome</keyword>
<reference evidence="11" key="1">
    <citation type="submission" date="2020-01" db="EMBL/GenBank/DDBJ databases">
        <title>Sphingomonas sp. strain CSW-10.</title>
        <authorList>
            <person name="Chen W.-M."/>
        </authorList>
    </citation>
    <scope>NUCLEOTIDE SEQUENCE [LARGE SCALE GENOMIC DNA]</scope>
    <source>
        <strain evidence="11">NST-5</strain>
    </source>
</reference>
<comment type="similarity">
    <text evidence="2">Belongs to the outer membrane factor (OMF) (TC 1.B.17) family.</text>
</comment>
<evidence type="ECO:0000256" key="7">
    <source>
        <dbReference type="ARBA" id="ARBA00023237"/>
    </source>
</evidence>
<keyword evidence="7" id="KW-0998">Cell outer membrane</keyword>
<feature type="coiled-coil region" evidence="8">
    <location>
        <begin position="199"/>
        <end position="226"/>
    </location>
</feature>
<evidence type="ECO:0000256" key="6">
    <source>
        <dbReference type="ARBA" id="ARBA00023136"/>
    </source>
</evidence>
<name>A0ABW9Z9K7_9FLAO</name>
<dbReference type="EMBL" id="JAABLM010000012">
    <property type="protein sequence ID" value="NBL65573.1"/>
    <property type="molecule type" value="Genomic_DNA"/>
</dbReference>
<feature type="coiled-coil region" evidence="8">
    <location>
        <begin position="341"/>
        <end position="400"/>
    </location>
</feature>
<keyword evidence="3" id="KW-0813">Transport</keyword>
<dbReference type="PANTHER" id="PTHR30026">
    <property type="entry name" value="OUTER MEMBRANE PROTEIN TOLC"/>
    <property type="match status" value="1"/>
</dbReference>
<evidence type="ECO:0000256" key="3">
    <source>
        <dbReference type="ARBA" id="ARBA00022448"/>
    </source>
</evidence>
<evidence type="ECO:0000256" key="5">
    <source>
        <dbReference type="ARBA" id="ARBA00022692"/>
    </source>
</evidence>
<dbReference type="SUPFAM" id="SSF56954">
    <property type="entry name" value="Outer membrane efflux proteins (OEP)"/>
    <property type="match status" value="1"/>
</dbReference>
<evidence type="ECO:0000256" key="2">
    <source>
        <dbReference type="ARBA" id="ARBA00007613"/>
    </source>
</evidence>
<keyword evidence="5" id="KW-0812">Transmembrane</keyword>
<dbReference type="Proteomes" id="UP000798602">
    <property type="component" value="Unassembled WGS sequence"/>
</dbReference>
<gene>
    <name evidence="10" type="ORF">GV828_10205</name>
</gene>
<dbReference type="Pfam" id="PF02321">
    <property type="entry name" value="OEP"/>
    <property type="match status" value="2"/>
</dbReference>
<protein>
    <submittedName>
        <fullName evidence="10">TolC family protein</fullName>
    </submittedName>
</protein>
<dbReference type="PANTHER" id="PTHR30026:SF20">
    <property type="entry name" value="OUTER MEMBRANE PROTEIN TOLC"/>
    <property type="match status" value="1"/>
</dbReference>
<dbReference type="InterPro" id="IPR051906">
    <property type="entry name" value="TolC-like"/>
</dbReference>
<proteinExistence type="inferred from homology"/>
<keyword evidence="4" id="KW-1134">Transmembrane beta strand</keyword>
<sequence length="452" mass="50394">MNIKTILKSAMILILSTGFSVGSFAQVQNLTLQDAIEYALKNKVEAKKAKLAVQNSNYQIEEVRSRALPNISASGNITYNPILQLNALPGDFFGAPGTTILAPLGQEWVSTAGVNLNQTLFDQSVFTGLKAAKTTREFYQINEQLTEEQVIERVANGYYQVFVTREQVKILNSNLENTNKVRNIINGQYENGLAKKIDLDRMTVNVSNIRTQLQQAQNAVQIQENALKFYIGMPIETPIILTETEIAVKPVAEGELTDVTQLTQYLVLDKQSELLKFQKQSVQAEFFPRLSLTAGYNYIGQGPEFPWFAKPSDGVYWSDFSTVGLNLSVPIFNGFGTRAKVRQAEIEIQQMEVDKEDTKLALNLAFENAKTQMINSIATIEVQQENVQLAKEVLANTQNNYQNGLATLTDLLDAENSSIEAQTNYNSALLDYKLAEIQLIKSRGQLKSLINP</sequence>
<feature type="signal peptide" evidence="9">
    <location>
        <begin position="1"/>
        <end position="25"/>
    </location>
</feature>
<evidence type="ECO:0000256" key="4">
    <source>
        <dbReference type="ARBA" id="ARBA00022452"/>
    </source>
</evidence>
<accession>A0ABW9Z9K7</accession>
<dbReference type="InterPro" id="IPR003423">
    <property type="entry name" value="OMP_efflux"/>
</dbReference>